<dbReference type="Pfam" id="PF18545">
    <property type="entry name" value="HalOD1"/>
    <property type="match status" value="1"/>
</dbReference>
<evidence type="ECO:0000313" key="2">
    <source>
        <dbReference type="EMBL" id="GAA5052517.1"/>
    </source>
</evidence>
<evidence type="ECO:0000259" key="1">
    <source>
        <dbReference type="Pfam" id="PF18545"/>
    </source>
</evidence>
<dbReference type="InterPro" id="IPR040624">
    <property type="entry name" value="HalOD1"/>
</dbReference>
<dbReference type="EMBL" id="BAABKX010000012">
    <property type="protein sequence ID" value="GAA5052517.1"/>
    <property type="molecule type" value="Genomic_DNA"/>
</dbReference>
<organism evidence="2 3">
    <name type="scientific">Haladaptatus pallidirubidus</name>
    <dbReference type="NCBI Taxonomy" id="1008152"/>
    <lineage>
        <taxon>Archaea</taxon>
        <taxon>Methanobacteriati</taxon>
        <taxon>Methanobacteriota</taxon>
        <taxon>Stenosarchaea group</taxon>
        <taxon>Halobacteria</taxon>
        <taxon>Halobacteriales</taxon>
        <taxon>Haladaptataceae</taxon>
        <taxon>Haladaptatus</taxon>
    </lineage>
</organism>
<sequence length="54" mass="6341">MDRDKPDTPLYEVIEPDALEALYEHGRQRVEFQYADYQVTVQPDQTILVSELNT</sequence>
<comment type="caution">
    <text evidence="2">The sequence shown here is derived from an EMBL/GenBank/DDBJ whole genome shotgun (WGS) entry which is preliminary data.</text>
</comment>
<dbReference type="Proteomes" id="UP001501729">
    <property type="component" value="Unassembled WGS sequence"/>
</dbReference>
<dbReference type="AlphaFoldDB" id="A0AAV3UIR9"/>
<gene>
    <name evidence="2" type="ORF">GCM10025751_28800</name>
</gene>
<feature type="domain" description="Halobacterial output" evidence="1">
    <location>
        <begin position="8"/>
        <end position="50"/>
    </location>
</feature>
<reference evidence="2 3" key="1">
    <citation type="journal article" date="2019" name="Int. J. Syst. Evol. Microbiol.">
        <title>The Global Catalogue of Microorganisms (GCM) 10K type strain sequencing project: providing services to taxonomists for standard genome sequencing and annotation.</title>
        <authorList>
            <consortium name="The Broad Institute Genomics Platform"/>
            <consortium name="The Broad Institute Genome Sequencing Center for Infectious Disease"/>
            <person name="Wu L."/>
            <person name="Ma J."/>
        </authorList>
    </citation>
    <scope>NUCLEOTIDE SEQUENCE [LARGE SCALE GENOMIC DNA]</scope>
    <source>
        <strain evidence="2 3">JCM 17504</strain>
    </source>
</reference>
<proteinExistence type="predicted"/>
<protein>
    <recommendedName>
        <fullName evidence="1">Halobacterial output domain-containing protein</fullName>
    </recommendedName>
</protein>
<accession>A0AAV3UIR9</accession>
<name>A0AAV3UIR9_9EURY</name>
<keyword evidence="3" id="KW-1185">Reference proteome</keyword>
<evidence type="ECO:0000313" key="3">
    <source>
        <dbReference type="Proteomes" id="UP001501729"/>
    </source>
</evidence>